<evidence type="ECO:0000256" key="5">
    <source>
        <dbReference type="ARBA" id="ARBA00022989"/>
    </source>
</evidence>
<name>A0ABV5AED6_9BACL</name>
<keyword evidence="6 7" id="KW-0472">Membrane</keyword>
<feature type="transmembrane region" description="Helical" evidence="7">
    <location>
        <begin position="286"/>
        <end position="309"/>
    </location>
</feature>
<comment type="subcellular location">
    <subcellularLocation>
        <location evidence="1">Cell membrane</location>
        <topology evidence="1">Multi-pass membrane protein</topology>
    </subcellularLocation>
</comment>
<proteinExistence type="inferred from homology"/>
<feature type="transmembrane region" description="Helical" evidence="7">
    <location>
        <begin position="145"/>
        <end position="167"/>
    </location>
</feature>
<evidence type="ECO:0000256" key="3">
    <source>
        <dbReference type="ARBA" id="ARBA00022448"/>
    </source>
</evidence>
<dbReference type="CDD" id="cd17316">
    <property type="entry name" value="MFS_SV2_like"/>
    <property type="match status" value="1"/>
</dbReference>
<dbReference type="InterPro" id="IPR005829">
    <property type="entry name" value="Sugar_transporter_CS"/>
</dbReference>
<evidence type="ECO:0000256" key="2">
    <source>
        <dbReference type="ARBA" id="ARBA00010992"/>
    </source>
</evidence>
<feature type="transmembrane region" description="Helical" evidence="7">
    <location>
        <begin position="376"/>
        <end position="397"/>
    </location>
</feature>
<feature type="transmembrane region" description="Helical" evidence="7">
    <location>
        <begin position="403"/>
        <end position="427"/>
    </location>
</feature>
<sequence length="461" mass="50049">MQKRKKNLVEDAKFSSFHMRLTIYSSGGPFLDGYILSIIAIALTQITPQLHLDATWSGLVGASALIGIFIGGFLGYVTDRVGRQLMYTIDFILLIVASLLQFWIQTGWELFIIRLILGISIGADYPIATSLLAEFSPRKQRGTMLGVTLIAYYVGSTVAYIVGQLMLSIGPDAWRWMLASSAVPAIILVLLRLGTPESPRWLLQKGKRDEALKVLKEVYGPEASLDDIVVPDAGQAKTSYLKLFSRGYLKRTLYVGLFYMAAVAPLFAMLTFGPEMLTSYHLFDGAGGYGAAIISALFLIGCVPALFLVNKLGRRMMIIISFAGMTVGILLLGIFPNGPIGIILLGFIVYAVFSGGPNVMEWLAPNELFPTEVRGTAVGITTCISRFGAVFGTYLFPWGLQNFGIGLTMLVGAAVTFGGLIVCIALAPETTNKTLNAASSAYSSTKDHYSRQQQRSVHSSQ</sequence>
<feature type="transmembrane region" description="Helical" evidence="7">
    <location>
        <begin position="316"/>
        <end position="335"/>
    </location>
</feature>
<evidence type="ECO:0000313" key="9">
    <source>
        <dbReference type="EMBL" id="MFB5190022.1"/>
    </source>
</evidence>
<dbReference type="RefSeq" id="WP_275476188.1">
    <property type="nucleotide sequence ID" value="NZ_CP162940.1"/>
</dbReference>
<comment type="similarity">
    <text evidence="2">Belongs to the major facilitator superfamily. Sugar transporter (TC 2.A.1.1) family.</text>
</comment>
<reference evidence="9 10" key="1">
    <citation type="journal article" date="2024" name="Int. J. Mol. Sci.">
        <title>Exploration of Alicyclobacillus spp. Genome in Search of Antibiotic Resistance.</title>
        <authorList>
            <person name="Bucka-Kolendo J."/>
            <person name="Kiousi D.E."/>
            <person name="Dekowska A."/>
            <person name="Mikolajczuk-Szczyrba A."/>
            <person name="Karadedos D.M."/>
            <person name="Michael P."/>
            <person name="Galanis A."/>
            <person name="Sokolowska B."/>
        </authorList>
    </citation>
    <scope>NUCLEOTIDE SEQUENCE [LARGE SCALE GENOMIC DNA]</scope>
    <source>
        <strain evidence="9 10">KKP 3000</strain>
    </source>
</reference>
<evidence type="ECO:0000259" key="8">
    <source>
        <dbReference type="PROSITE" id="PS50850"/>
    </source>
</evidence>
<keyword evidence="4 7" id="KW-0812">Transmembrane</keyword>
<feature type="transmembrane region" description="Helical" evidence="7">
    <location>
        <begin position="56"/>
        <end position="78"/>
    </location>
</feature>
<dbReference type="PANTHER" id="PTHR48020">
    <property type="entry name" value="PROTON MYO-INOSITOL COTRANSPORTER"/>
    <property type="match status" value="1"/>
</dbReference>
<comment type="caution">
    <text evidence="9">The sequence shown here is derived from an EMBL/GenBank/DDBJ whole genome shotgun (WGS) entry which is preliminary data.</text>
</comment>
<feature type="transmembrane region" description="Helical" evidence="7">
    <location>
        <begin position="173"/>
        <end position="193"/>
    </location>
</feature>
<evidence type="ECO:0000256" key="6">
    <source>
        <dbReference type="ARBA" id="ARBA00023136"/>
    </source>
</evidence>
<dbReference type="InterPro" id="IPR050814">
    <property type="entry name" value="Myo-inositol_Transporter"/>
</dbReference>
<dbReference type="InterPro" id="IPR005828">
    <property type="entry name" value="MFS_sugar_transport-like"/>
</dbReference>
<feature type="transmembrane region" description="Helical" evidence="7">
    <location>
        <begin position="21"/>
        <end position="44"/>
    </location>
</feature>
<dbReference type="PROSITE" id="PS00217">
    <property type="entry name" value="SUGAR_TRANSPORT_2"/>
    <property type="match status" value="1"/>
</dbReference>
<feature type="transmembrane region" description="Helical" evidence="7">
    <location>
        <begin position="110"/>
        <end position="133"/>
    </location>
</feature>
<feature type="transmembrane region" description="Helical" evidence="7">
    <location>
        <begin position="341"/>
        <end position="364"/>
    </location>
</feature>
<protein>
    <submittedName>
        <fullName evidence="9">MFS transporter</fullName>
    </submittedName>
</protein>
<feature type="transmembrane region" description="Helical" evidence="7">
    <location>
        <begin position="252"/>
        <end position="274"/>
    </location>
</feature>
<dbReference type="EMBL" id="JBDXSU010000004">
    <property type="protein sequence ID" value="MFB5190022.1"/>
    <property type="molecule type" value="Genomic_DNA"/>
</dbReference>
<keyword evidence="5 7" id="KW-1133">Transmembrane helix</keyword>
<feature type="domain" description="Major facilitator superfamily (MFS) profile" evidence="8">
    <location>
        <begin position="21"/>
        <end position="431"/>
    </location>
</feature>
<evidence type="ECO:0000256" key="7">
    <source>
        <dbReference type="SAM" id="Phobius"/>
    </source>
</evidence>
<dbReference type="PROSITE" id="PS50850">
    <property type="entry name" value="MFS"/>
    <property type="match status" value="1"/>
</dbReference>
<evidence type="ECO:0000313" key="10">
    <source>
        <dbReference type="Proteomes" id="UP001579974"/>
    </source>
</evidence>
<dbReference type="Pfam" id="PF00083">
    <property type="entry name" value="Sugar_tr"/>
    <property type="match status" value="1"/>
</dbReference>
<dbReference type="PANTHER" id="PTHR48020:SF12">
    <property type="entry name" value="PROTON MYO-INOSITOL COTRANSPORTER"/>
    <property type="match status" value="1"/>
</dbReference>
<keyword evidence="3" id="KW-0813">Transport</keyword>
<evidence type="ECO:0000256" key="4">
    <source>
        <dbReference type="ARBA" id="ARBA00022692"/>
    </source>
</evidence>
<gene>
    <name evidence="9" type="ORF">KKP3000_003415</name>
</gene>
<keyword evidence="10" id="KW-1185">Reference proteome</keyword>
<dbReference type="InterPro" id="IPR036259">
    <property type="entry name" value="MFS_trans_sf"/>
</dbReference>
<evidence type="ECO:0000256" key="1">
    <source>
        <dbReference type="ARBA" id="ARBA00004651"/>
    </source>
</evidence>
<feature type="transmembrane region" description="Helical" evidence="7">
    <location>
        <begin position="85"/>
        <end position="104"/>
    </location>
</feature>
<dbReference type="InterPro" id="IPR020846">
    <property type="entry name" value="MFS_dom"/>
</dbReference>
<organism evidence="9 10">
    <name type="scientific">Alicyclobacillus fastidiosus</name>
    <dbReference type="NCBI Taxonomy" id="392011"/>
    <lineage>
        <taxon>Bacteria</taxon>
        <taxon>Bacillati</taxon>
        <taxon>Bacillota</taxon>
        <taxon>Bacilli</taxon>
        <taxon>Bacillales</taxon>
        <taxon>Alicyclobacillaceae</taxon>
        <taxon>Alicyclobacillus</taxon>
    </lineage>
</organism>
<dbReference type="Proteomes" id="UP001579974">
    <property type="component" value="Unassembled WGS sequence"/>
</dbReference>
<accession>A0ABV5AED6</accession>
<dbReference type="Gene3D" id="1.20.1250.20">
    <property type="entry name" value="MFS general substrate transporter like domains"/>
    <property type="match status" value="1"/>
</dbReference>
<dbReference type="SUPFAM" id="SSF103473">
    <property type="entry name" value="MFS general substrate transporter"/>
    <property type="match status" value="1"/>
</dbReference>